<evidence type="ECO:0000256" key="3">
    <source>
        <dbReference type="ARBA" id="ARBA00004442"/>
    </source>
</evidence>
<evidence type="ECO:0000256" key="9">
    <source>
        <dbReference type="SAM" id="MobiDB-lite"/>
    </source>
</evidence>
<keyword evidence="7" id="KW-0975">Bacterial flagellum</keyword>
<feature type="chain" id="PRO_5045491846" evidence="10">
    <location>
        <begin position="26"/>
        <end position="239"/>
    </location>
</feature>
<keyword evidence="6" id="KW-0472">Membrane</keyword>
<keyword evidence="11" id="KW-0966">Cell projection</keyword>
<evidence type="ECO:0000256" key="6">
    <source>
        <dbReference type="ARBA" id="ARBA00023136"/>
    </source>
</evidence>
<reference evidence="11 12" key="1">
    <citation type="submission" date="2023-11" db="EMBL/GenBank/DDBJ databases">
        <title>Paucibacter sp. nov., isolated from fresh soil in Korea.</title>
        <authorList>
            <person name="Le N.T.T."/>
        </authorList>
    </citation>
    <scope>NUCLEOTIDE SEQUENCE [LARGE SCALE GENOMIC DNA]</scope>
    <source>
        <strain evidence="11 12">R3-3</strain>
    </source>
</reference>
<feature type="compositionally biased region" description="Polar residues" evidence="9">
    <location>
        <begin position="98"/>
        <end position="108"/>
    </location>
</feature>
<dbReference type="Pfam" id="PF02107">
    <property type="entry name" value="FlgH"/>
    <property type="match status" value="1"/>
</dbReference>
<evidence type="ECO:0000256" key="2">
    <source>
        <dbReference type="ARBA" id="ARBA00004117"/>
    </source>
</evidence>
<dbReference type="EMBL" id="JAXCLA010000006">
    <property type="protein sequence ID" value="MDY0746504.1"/>
    <property type="molecule type" value="Genomic_DNA"/>
</dbReference>
<evidence type="ECO:0000256" key="10">
    <source>
        <dbReference type="SAM" id="SignalP"/>
    </source>
</evidence>
<evidence type="ECO:0000313" key="12">
    <source>
        <dbReference type="Proteomes" id="UP001285263"/>
    </source>
</evidence>
<comment type="subcellular location">
    <subcellularLocation>
        <location evidence="2">Bacterial flagellum basal body</location>
    </subcellularLocation>
    <subcellularLocation>
        <location evidence="3">Cell outer membrane</location>
    </subcellularLocation>
</comment>
<proteinExistence type="inferred from homology"/>
<dbReference type="PROSITE" id="PS51257">
    <property type="entry name" value="PROKAR_LIPOPROTEIN"/>
    <property type="match status" value="1"/>
</dbReference>
<name>A0ABU5DMK3_9BURK</name>
<feature type="region of interest" description="Disordered" evidence="9">
    <location>
        <begin position="97"/>
        <end position="117"/>
    </location>
</feature>
<sequence>MKKHPEQTAATTRAALAAALTVALATTGCSSTPPTVVPGPLQAAPLQPALFVERPNNGAIFQPYMTANSLFSGERRPQAIGDTLKVNIAEKIKAEQDLGTTTSRSNQMAVKGPGGSSKSTFINSLLNANTSASGSDGYTGSGKATSNGSFDAQLAVSVINVLPNGHLLVAGERRIGLDASAQVLRFSGVVDPQNIRPGNQVDSADVVNASLENVAQGDMSDAARRNWLQRVLTRATSVW</sequence>
<gene>
    <name evidence="11" type="ORF">SNE35_18470</name>
</gene>
<evidence type="ECO:0000313" key="11">
    <source>
        <dbReference type="EMBL" id="MDY0746504.1"/>
    </source>
</evidence>
<protein>
    <submittedName>
        <fullName evidence="11">Flagellar basal body L-ring protein FlgH</fullName>
    </submittedName>
</protein>
<evidence type="ECO:0000256" key="7">
    <source>
        <dbReference type="ARBA" id="ARBA00023143"/>
    </source>
</evidence>
<accession>A0ABU5DMK3</accession>
<comment type="similarity">
    <text evidence="4">Belongs to the FlgH family.</text>
</comment>
<dbReference type="InterPro" id="IPR000527">
    <property type="entry name" value="Flag_Lring"/>
</dbReference>
<evidence type="ECO:0000256" key="8">
    <source>
        <dbReference type="ARBA" id="ARBA00023237"/>
    </source>
</evidence>
<keyword evidence="8" id="KW-0998">Cell outer membrane</keyword>
<comment type="function">
    <text evidence="1">Assembles around the rod to form the L-ring and probably protects the motor/basal body from shearing forces during rotation.</text>
</comment>
<dbReference type="PANTHER" id="PTHR34933">
    <property type="entry name" value="FLAGELLAR L-RING PROTEIN"/>
    <property type="match status" value="1"/>
</dbReference>
<feature type="signal peptide" evidence="10">
    <location>
        <begin position="1"/>
        <end position="25"/>
    </location>
</feature>
<keyword evidence="11" id="KW-0969">Cilium</keyword>
<dbReference type="PANTHER" id="PTHR34933:SF1">
    <property type="entry name" value="FLAGELLAR L-RING PROTEIN"/>
    <property type="match status" value="1"/>
</dbReference>
<evidence type="ECO:0000256" key="5">
    <source>
        <dbReference type="ARBA" id="ARBA00022729"/>
    </source>
</evidence>
<keyword evidence="12" id="KW-1185">Reference proteome</keyword>
<organism evidence="11 12">
    <name type="scientific">Roseateles agri</name>
    <dbReference type="NCBI Taxonomy" id="3098619"/>
    <lineage>
        <taxon>Bacteria</taxon>
        <taxon>Pseudomonadati</taxon>
        <taxon>Pseudomonadota</taxon>
        <taxon>Betaproteobacteria</taxon>
        <taxon>Burkholderiales</taxon>
        <taxon>Sphaerotilaceae</taxon>
        <taxon>Roseateles</taxon>
    </lineage>
</organism>
<dbReference type="PRINTS" id="PR01008">
    <property type="entry name" value="FLGLRINGFLGH"/>
</dbReference>
<comment type="caution">
    <text evidence="11">The sequence shown here is derived from an EMBL/GenBank/DDBJ whole genome shotgun (WGS) entry which is preliminary data.</text>
</comment>
<evidence type="ECO:0000256" key="1">
    <source>
        <dbReference type="ARBA" id="ARBA00002591"/>
    </source>
</evidence>
<dbReference type="RefSeq" id="WP_320424437.1">
    <property type="nucleotide sequence ID" value="NZ_JAXCLA010000006.1"/>
</dbReference>
<keyword evidence="5 10" id="KW-0732">Signal</keyword>
<keyword evidence="11" id="KW-0282">Flagellum</keyword>
<evidence type="ECO:0000256" key="4">
    <source>
        <dbReference type="ARBA" id="ARBA00006929"/>
    </source>
</evidence>
<dbReference type="Proteomes" id="UP001285263">
    <property type="component" value="Unassembled WGS sequence"/>
</dbReference>